<reference evidence="1 2" key="1">
    <citation type="submission" date="2019-02" db="EMBL/GenBank/DDBJ databases">
        <title>Deep-cultivation of Planctomycetes and their phenomic and genomic characterization uncovers novel biology.</title>
        <authorList>
            <person name="Wiegand S."/>
            <person name="Jogler M."/>
            <person name="Boedeker C."/>
            <person name="Pinto D."/>
            <person name="Vollmers J."/>
            <person name="Rivas-Marin E."/>
            <person name="Kohn T."/>
            <person name="Peeters S.H."/>
            <person name="Heuer A."/>
            <person name="Rast P."/>
            <person name="Oberbeckmann S."/>
            <person name="Bunk B."/>
            <person name="Jeske O."/>
            <person name="Meyerdierks A."/>
            <person name="Storesund J.E."/>
            <person name="Kallscheuer N."/>
            <person name="Luecker S."/>
            <person name="Lage O.M."/>
            <person name="Pohl T."/>
            <person name="Merkel B.J."/>
            <person name="Hornburger P."/>
            <person name="Mueller R.-W."/>
            <person name="Bruemmer F."/>
            <person name="Labrenz M."/>
            <person name="Spormann A.M."/>
            <person name="Op Den Camp H."/>
            <person name="Overmann J."/>
            <person name="Amann R."/>
            <person name="Jetten M.S.M."/>
            <person name="Mascher T."/>
            <person name="Medema M.H."/>
            <person name="Devos D.P."/>
            <person name="Kaster A.-K."/>
            <person name="Ovreas L."/>
            <person name="Rohde M."/>
            <person name="Galperin M.Y."/>
            <person name="Jogler C."/>
        </authorList>
    </citation>
    <scope>NUCLEOTIDE SEQUENCE [LARGE SCALE GENOMIC DNA]</scope>
    <source>
        <strain evidence="1 2">Pla52n</strain>
    </source>
</reference>
<keyword evidence="2" id="KW-1185">Reference proteome</keyword>
<evidence type="ECO:0000313" key="2">
    <source>
        <dbReference type="Proteomes" id="UP000320176"/>
    </source>
</evidence>
<protein>
    <submittedName>
        <fullName evidence="1">Uncharacterized protein</fullName>
    </submittedName>
</protein>
<dbReference type="AlphaFoldDB" id="A0A5C6AT45"/>
<organism evidence="1 2">
    <name type="scientific">Stieleria varia</name>
    <dbReference type="NCBI Taxonomy" id="2528005"/>
    <lineage>
        <taxon>Bacteria</taxon>
        <taxon>Pseudomonadati</taxon>
        <taxon>Planctomycetota</taxon>
        <taxon>Planctomycetia</taxon>
        <taxon>Pirellulales</taxon>
        <taxon>Pirellulaceae</taxon>
        <taxon>Stieleria</taxon>
    </lineage>
</organism>
<comment type="caution">
    <text evidence="1">The sequence shown here is derived from an EMBL/GenBank/DDBJ whole genome shotgun (WGS) entry which is preliminary data.</text>
</comment>
<name>A0A5C6AT45_9BACT</name>
<gene>
    <name evidence="1" type="ORF">Pla52n_36310</name>
</gene>
<evidence type="ECO:0000313" key="1">
    <source>
        <dbReference type="EMBL" id="TWU02581.1"/>
    </source>
</evidence>
<proteinExistence type="predicted"/>
<dbReference type="Proteomes" id="UP000320176">
    <property type="component" value="Unassembled WGS sequence"/>
</dbReference>
<dbReference type="EMBL" id="SJPN01000004">
    <property type="protein sequence ID" value="TWU02581.1"/>
    <property type="molecule type" value="Genomic_DNA"/>
</dbReference>
<sequence>MRNGYSPMLKSRFRHQWNTKKGTTRNAGRAFEILAKGLFDVQPSTFSPMLRAVPSIILTA</sequence>
<accession>A0A5C6AT45</accession>